<evidence type="ECO:0000313" key="1">
    <source>
        <dbReference type="EMBL" id="KAJ2796279.1"/>
    </source>
</evidence>
<reference evidence="1" key="1">
    <citation type="submission" date="2022-07" db="EMBL/GenBank/DDBJ databases">
        <title>Phylogenomic reconstructions and comparative analyses of Kickxellomycotina fungi.</title>
        <authorList>
            <person name="Reynolds N.K."/>
            <person name="Stajich J.E."/>
            <person name="Barry K."/>
            <person name="Grigoriev I.V."/>
            <person name="Crous P."/>
            <person name="Smith M.E."/>
        </authorList>
    </citation>
    <scope>NUCLEOTIDE SEQUENCE</scope>
    <source>
        <strain evidence="1">BCRC 34780</strain>
    </source>
</reference>
<keyword evidence="2" id="KW-1185">Reference proteome</keyword>
<gene>
    <name evidence="1" type="ORF">H4R21_004777</name>
</gene>
<comment type="caution">
    <text evidence="1">The sequence shown here is derived from an EMBL/GenBank/DDBJ whole genome shotgun (WGS) entry which is preliminary data.</text>
</comment>
<organism evidence="1 2">
    <name type="scientific">Coemansia helicoidea</name>
    <dbReference type="NCBI Taxonomy" id="1286919"/>
    <lineage>
        <taxon>Eukaryota</taxon>
        <taxon>Fungi</taxon>
        <taxon>Fungi incertae sedis</taxon>
        <taxon>Zoopagomycota</taxon>
        <taxon>Kickxellomycotina</taxon>
        <taxon>Kickxellomycetes</taxon>
        <taxon>Kickxellales</taxon>
        <taxon>Kickxellaceae</taxon>
        <taxon>Coemansia</taxon>
    </lineage>
</organism>
<name>A0ACC1KVX1_9FUNG</name>
<sequence>MRRNKPKYIVSSIVALGGLLFGYDIGIMSSILQMDHFKRTFGWPTALATGVIVSSLTIGCFVGSLLSAPLADRFSRKLTIMLGALVCTFGSAIQFGSVNRAMLTAGRFINGLAIGVLSSVVPMYQSETAPSANRGRMVSLQQWAITWGIFLAFGIDYGCSYIDGPKQFRLPLGLQIVPSIVLLATMGLMPYSPRWLVANGHLDDARLVLARLRTYGRAGAPEVAEELRLIHGALVCDRETAAASSYRELLRFPNRRRTLLGCGMQFMQQFTGINTLMLYAPTVFRSIGLDSVQSIALCQAINGLVNVLLTVPAILWIDRWGRRPTLLVGTVCIIVFYLALALLLRSYDVAAPAASAGARGLGIASIVMVYMVVASFAFSWGPCVWLVASEIFPTHLRATASSVTTATNWISNFVVTLTSPILLQAIGWRLFMAFSAIMVVNLAVIYLFLPETKNMTLEEMDSVFADSVWAFRLPSAGSKASSPAAPSDASDSLDPGGTLLADESSYPLRADESGYALHTNASADLSQDTA</sequence>
<protein>
    <submittedName>
        <fullName evidence="1">Uncharacterized protein</fullName>
    </submittedName>
</protein>
<accession>A0ACC1KVX1</accession>
<evidence type="ECO:0000313" key="2">
    <source>
        <dbReference type="Proteomes" id="UP001140087"/>
    </source>
</evidence>
<dbReference type="Proteomes" id="UP001140087">
    <property type="component" value="Unassembled WGS sequence"/>
</dbReference>
<proteinExistence type="predicted"/>
<dbReference type="EMBL" id="JANBUN010001923">
    <property type="protein sequence ID" value="KAJ2796279.1"/>
    <property type="molecule type" value="Genomic_DNA"/>
</dbReference>